<feature type="domain" description="Low molecular weight protein antigen 6 PH" evidence="2">
    <location>
        <begin position="72"/>
        <end position="142"/>
    </location>
</feature>
<dbReference type="EMBL" id="JACGWZ010000001">
    <property type="protein sequence ID" value="MBA8823557.1"/>
    <property type="molecule type" value="Genomic_DNA"/>
</dbReference>
<dbReference type="InterPro" id="IPR019692">
    <property type="entry name" value="CFP-6_PH"/>
</dbReference>
<evidence type="ECO:0000256" key="1">
    <source>
        <dbReference type="SAM" id="Phobius"/>
    </source>
</evidence>
<feature type="transmembrane region" description="Helical" evidence="1">
    <location>
        <begin position="20"/>
        <end position="41"/>
    </location>
</feature>
<evidence type="ECO:0000313" key="4">
    <source>
        <dbReference type="Proteomes" id="UP000569329"/>
    </source>
</evidence>
<accession>A0A839DVV1</accession>
<protein>
    <recommendedName>
        <fullName evidence="2">Low molecular weight protein antigen 6 PH domain-containing protein</fullName>
    </recommendedName>
</protein>
<dbReference type="RefSeq" id="WP_182542848.1">
    <property type="nucleotide sequence ID" value="NZ_JACGWZ010000001.1"/>
</dbReference>
<gene>
    <name evidence="3" type="ORF">FHX42_000886</name>
</gene>
<feature type="transmembrane region" description="Helical" evidence="1">
    <location>
        <begin position="53"/>
        <end position="71"/>
    </location>
</feature>
<keyword evidence="4" id="KW-1185">Reference proteome</keyword>
<evidence type="ECO:0000313" key="3">
    <source>
        <dbReference type="EMBL" id="MBA8823557.1"/>
    </source>
</evidence>
<dbReference type="Proteomes" id="UP000569329">
    <property type="component" value="Unassembled WGS sequence"/>
</dbReference>
<keyword evidence="1" id="KW-0472">Membrane</keyword>
<keyword evidence="1" id="KW-0812">Transmembrane</keyword>
<sequence>MSTRAAESTVTVRPHKVRLVAIPSAVTVVVICVVAAVFLRSTPTGVLFRISDQIAMVGIGVVLAGLILLVTRPRLRADEDGVEIRNAVMTYRYPWSMVLAVSFPDGAAWARVELPEDENTPIMAIQAADGARAVQAMRELRDLRRRIGHLEG</sequence>
<organism evidence="3 4">
    <name type="scientific">Halosaccharopolyspora lacisalsi</name>
    <dbReference type="NCBI Taxonomy" id="1000566"/>
    <lineage>
        <taxon>Bacteria</taxon>
        <taxon>Bacillati</taxon>
        <taxon>Actinomycetota</taxon>
        <taxon>Actinomycetes</taxon>
        <taxon>Pseudonocardiales</taxon>
        <taxon>Pseudonocardiaceae</taxon>
        <taxon>Halosaccharopolyspora</taxon>
    </lineage>
</organism>
<reference evidence="3 4" key="1">
    <citation type="submission" date="2020-07" db="EMBL/GenBank/DDBJ databases">
        <title>Sequencing the genomes of 1000 actinobacteria strains.</title>
        <authorList>
            <person name="Klenk H.-P."/>
        </authorList>
    </citation>
    <scope>NUCLEOTIDE SEQUENCE [LARGE SCALE GENOMIC DNA]</scope>
    <source>
        <strain evidence="3 4">DSM 45975</strain>
    </source>
</reference>
<proteinExistence type="predicted"/>
<keyword evidence="1" id="KW-1133">Transmembrane helix</keyword>
<dbReference type="Pfam" id="PF10756">
    <property type="entry name" value="bPH_6"/>
    <property type="match status" value="1"/>
</dbReference>
<evidence type="ECO:0000259" key="2">
    <source>
        <dbReference type="Pfam" id="PF10756"/>
    </source>
</evidence>
<dbReference type="AlphaFoldDB" id="A0A839DVV1"/>
<name>A0A839DVV1_9PSEU</name>
<comment type="caution">
    <text evidence="3">The sequence shown here is derived from an EMBL/GenBank/DDBJ whole genome shotgun (WGS) entry which is preliminary data.</text>
</comment>